<evidence type="ECO:0000313" key="2">
    <source>
        <dbReference type="EMBL" id="AZA98504.1"/>
    </source>
</evidence>
<sequence length="197" mass="22932">MKPIFKIIVIVAGALLLLLFIFYFNFDSGLMRKPAELTDRLEQTKLVDYKRDQYQIRIGENYKNSKIDWRWNAMSDEDGHISPKGKDAFMYLGEPVIKYNDNEWLVALYITTEKEIITSVICSVVFALDTEKQNAKADFLKLLNKDITQLQNPTIVKALVTKGIYKTSEDSFTSVFSLTKQDRSEYSTFEYKVYEED</sequence>
<accession>A0ABM7BIY9</accession>
<keyword evidence="1" id="KW-0472">Membrane</keyword>
<keyword evidence="1" id="KW-0812">Transmembrane</keyword>
<evidence type="ECO:0000313" key="3">
    <source>
        <dbReference type="Proteomes" id="UP000279541"/>
    </source>
</evidence>
<dbReference type="RefSeq" id="WP_123867251.1">
    <property type="nucleotide sequence ID" value="NZ_CP033926.1"/>
</dbReference>
<name>A0ABM7BIY9_9FLAO</name>
<evidence type="ECO:0000256" key="1">
    <source>
        <dbReference type="SAM" id="Phobius"/>
    </source>
</evidence>
<dbReference type="Proteomes" id="UP000279541">
    <property type="component" value="Chromosome"/>
</dbReference>
<feature type="transmembrane region" description="Helical" evidence="1">
    <location>
        <begin position="7"/>
        <end position="26"/>
    </location>
</feature>
<reference evidence="2 3" key="1">
    <citation type="submission" date="2018-11" db="EMBL/GenBank/DDBJ databases">
        <title>Proposal to divide the Flavobacteriaceae and reorganize its genera based on Amino Acid Identity values calculated from whole genome sequences.</title>
        <authorList>
            <person name="Nicholson A.C."/>
            <person name="Gulvik C.A."/>
            <person name="Whitney A.M."/>
            <person name="Humrighouse B.W."/>
            <person name="Bell M."/>
            <person name="Holmes B."/>
            <person name="Steigerwalt A.G."/>
            <person name="Villarma A."/>
            <person name="Sheth M."/>
            <person name="Batra D."/>
            <person name="Pryor J."/>
            <person name="Bernardet J.-F."/>
            <person name="Hugo C."/>
            <person name="Kampfer P."/>
            <person name="Newman J."/>
            <person name="McQuiston J.R."/>
        </authorList>
    </citation>
    <scope>NUCLEOTIDE SEQUENCE [LARGE SCALE GENOMIC DNA]</scope>
    <source>
        <strain evidence="2 3">DSM 16927</strain>
    </source>
</reference>
<protein>
    <submittedName>
        <fullName evidence="2">Uncharacterized protein</fullName>
    </submittedName>
</protein>
<gene>
    <name evidence="2" type="ORF">EG359_02290</name>
</gene>
<dbReference type="EMBL" id="CP033926">
    <property type="protein sequence ID" value="AZA98504.1"/>
    <property type="molecule type" value="Genomic_DNA"/>
</dbReference>
<organism evidence="2 3">
    <name type="scientific">Chryseobacterium joostei</name>
    <dbReference type="NCBI Taxonomy" id="112234"/>
    <lineage>
        <taxon>Bacteria</taxon>
        <taxon>Pseudomonadati</taxon>
        <taxon>Bacteroidota</taxon>
        <taxon>Flavobacteriia</taxon>
        <taxon>Flavobacteriales</taxon>
        <taxon>Weeksellaceae</taxon>
        <taxon>Chryseobacterium group</taxon>
        <taxon>Chryseobacterium</taxon>
    </lineage>
</organism>
<proteinExistence type="predicted"/>
<keyword evidence="1" id="KW-1133">Transmembrane helix</keyword>
<keyword evidence="3" id="KW-1185">Reference proteome</keyword>